<dbReference type="EMBL" id="JASBNA010000005">
    <property type="protein sequence ID" value="KAK7691820.1"/>
    <property type="molecule type" value="Genomic_DNA"/>
</dbReference>
<protein>
    <recommendedName>
        <fullName evidence="4">Nucleotide-diphospho-sugar transferase</fullName>
    </recommendedName>
</protein>
<dbReference type="Proteomes" id="UP001385951">
    <property type="component" value="Unassembled WGS sequence"/>
</dbReference>
<sequence>MSSSFFRRGESVPYVPLATSPSPDPLKRPFKSRYIFAALLTLLVSLGLNITLIIQSRYDNANPLDNYQALNNQTLLAEDSPRILADPSRHAIVTTLYDDNFAPAVATLGYSLRKVNSHARLIVLYIPSQVSSHALCIASSTGFEPHPVDRIAPPHDGQGVYYHFVDQYTKLKLWTLDDLGIESLVYLDADTLVKQNFDELFALPWNFAASPDVFLNRKGFTLSFNAGVLFLHPNTTTFNHMVSQLASASYPPGDAEQSFLNHYFGAESLRLPYSYNYNLAIKKRAPLLWDTLWNEAKVVHFTLAKPFLAMPNYVGVAWDEMEAHVKKQAIEWYGGLFNKEIRWWGELFAEMKTVHEVELGTCWTGNNSTSRTIS</sequence>
<name>A0AAW0GL47_9APHY</name>
<dbReference type="InterPro" id="IPR029044">
    <property type="entry name" value="Nucleotide-diphossugar_trans"/>
</dbReference>
<dbReference type="InterPro" id="IPR002495">
    <property type="entry name" value="Glyco_trans_8"/>
</dbReference>
<keyword evidence="1" id="KW-0812">Transmembrane</keyword>
<proteinExistence type="predicted"/>
<organism evidence="2 3">
    <name type="scientific">Cerrena zonata</name>
    <dbReference type="NCBI Taxonomy" id="2478898"/>
    <lineage>
        <taxon>Eukaryota</taxon>
        <taxon>Fungi</taxon>
        <taxon>Dikarya</taxon>
        <taxon>Basidiomycota</taxon>
        <taxon>Agaricomycotina</taxon>
        <taxon>Agaricomycetes</taxon>
        <taxon>Polyporales</taxon>
        <taxon>Cerrenaceae</taxon>
        <taxon>Cerrena</taxon>
    </lineage>
</organism>
<feature type="transmembrane region" description="Helical" evidence="1">
    <location>
        <begin position="34"/>
        <end position="54"/>
    </location>
</feature>
<keyword evidence="1" id="KW-0472">Membrane</keyword>
<dbReference type="PANTHER" id="PTHR11183">
    <property type="entry name" value="GLYCOGENIN SUBFAMILY MEMBER"/>
    <property type="match status" value="1"/>
</dbReference>
<keyword evidence="3" id="KW-1185">Reference proteome</keyword>
<reference evidence="2 3" key="1">
    <citation type="submission" date="2022-09" db="EMBL/GenBank/DDBJ databases">
        <authorList>
            <person name="Palmer J.M."/>
        </authorList>
    </citation>
    <scope>NUCLEOTIDE SEQUENCE [LARGE SCALE GENOMIC DNA]</scope>
    <source>
        <strain evidence="2 3">DSM 7382</strain>
    </source>
</reference>
<evidence type="ECO:0000256" key="1">
    <source>
        <dbReference type="SAM" id="Phobius"/>
    </source>
</evidence>
<evidence type="ECO:0008006" key="4">
    <source>
        <dbReference type="Google" id="ProtNLM"/>
    </source>
</evidence>
<dbReference type="GO" id="GO:0016757">
    <property type="term" value="F:glycosyltransferase activity"/>
    <property type="evidence" value="ECO:0007669"/>
    <property type="project" value="InterPro"/>
</dbReference>
<dbReference type="Gene3D" id="3.90.550.10">
    <property type="entry name" value="Spore Coat Polysaccharide Biosynthesis Protein SpsA, Chain A"/>
    <property type="match status" value="1"/>
</dbReference>
<dbReference type="InterPro" id="IPR050587">
    <property type="entry name" value="GNT1/Glycosyltrans_8"/>
</dbReference>
<comment type="caution">
    <text evidence="2">The sequence shown here is derived from an EMBL/GenBank/DDBJ whole genome shotgun (WGS) entry which is preliminary data.</text>
</comment>
<keyword evidence="1" id="KW-1133">Transmembrane helix</keyword>
<gene>
    <name evidence="2" type="ORF">QCA50_005224</name>
</gene>
<dbReference type="SUPFAM" id="SSF53448">
    <property type="entry name" value="Nucleotide-diphospho-sugar transferases"/>
    <property type="match status" value="1"/>
</dbReference>
<accession>A0AAW0GL47</accession>
<evidence type="ECO:0000313" key="2">
    <source>
        <dbReference type="EMBL" id="KAK7691820.1"/>
    </source>
</evidence>
<dbReference type="Pfam" id="PF01501">
    <property type="entry name" value="Glyco_transf_8"/>
    <property type="match status" value="1"/>
</dbReference>
<dbReference type="AlphaFoldDB" id="A0AAW0GL47"/>
<evidence type="ECO:0000313" key="3">
    <source>
        <dbReference type="Proteomes" id="UP001385951"/>
    </source>
</evidence>